<organism evidence="2 3">
    <name type="scientific">Cellulomonas chengniuliangii</name>
    <dbReference type="NCBI Taxonomy" id="2968084"/>
    <lineage>
        <taxon>Bacteria</taxon>
        <taxon>Bacillati</taxon>
        <taxon>Actinomycetota</taxon>
        <taxon>Actinomycetes</taxon>
        <taxon>Micrococcales</taxon>
        <taxon>Cellulomonadaceae</taxon>
        <taxon>Cellulomonas</taxon>
    </lineage>
</organism>
<dbReference type="Proteomes" id="UP001316189">
    <property type="component" value="Chromosome"/>
</dbReference>
<feature type="region of interest" description="Disordered" evidence="1">
    <location>
        <begin position="80"/>
        <end position="121"/>
    </location>
</feature>
<reference evidence="2 3" key="1">
    <citation type="submission" date="2022-07" db="EMBL/GenBank/DDBJ databases">
        <title>Novel species in genus cellulomonas.</title>
        <authorList>
            <person name="Ye L."/>
        </authorList>
    </citation>
    <scope>NUCLEOTIDE SEQUENCE [LARGE SCALE GENOMIC DNA]</scope>
    <source>
        <strain evidence="3">zg-Y338</strain>
    </source>
</reference>
<evidence type="ECO:0000256" key="1">
    <source>
        <dbReference type="SAM" id="MobiDB-lite"/>
    </source>
</evidence>
<protein>
    <recommendedName>
        <fullName evidence="4">Secreted protein</fullName>
    </recommendedName>
</protein>
<gene>
    <name evidence="2" type="ORF">NP064_07860</name>
</gene>
<keyword evidence="3" id="KW-1185">Reference proteome</keyword>
<accession>A0ABY5L597</accession>
<evidence type="ECO:0000313" key="2">
    <source>
        <dbReference type="EMBL" id="UUI76777.1"/>
    </source>
</evidence>
<feature type="compositionally biased region" description="Acidic residues" evidence="1">
    <location>
        <begin position="105"/>
        <end position="114"/>
    </location>
</feature>
<sequence>MRRLVWVAVGVGLTIVVIRKAGDVVDRYAPPGARQAAGALNQATTVAKGAKAEFLAAMREREEQLRRDLVGDVDVDAVREDRAKHRASQAETRRQRAAAQRWADEPTEDPEDDANVPYSFF</sequence>
<evidence type="ECO:0008006" key="4">
    <source>
        <dbReference type="Google" id="ProtNLM"/>
    </source>
</evidence>
<evidence type="ECO:0000313" key="3">
    <source>
        <dbReference type="Proteomes" id="UP001316189"/>
    </source>
</evidence>
<name>A0ABY5L597_9CELL</name>
<dbReference type="EMBL" id="CP101988">
    <property type="protein sequence ID" value="UUI76777.1"/>
    <property type="molecule type" value="Genomic_DNA"/>
</dbReference>
<dbReference type="RefSeq" id="WP_227569065.1">
    <property type="nucleotide sequence ID" value="NZ_CP101988.1"/>
</dbReference>
<proteinExistence type="predicted"/>